<proteinExistence type="predicted"/>
<dbReference type="Gene3D" id="3.40.50.1820">
    <property type="entry name" value="alpha/beta hydrolase"/>
    <property type="match status" value="1"/>
</dbReference>
<reference evidence="2 3" key="1">
    <citation type="submission" date="2022-09" db="EMBL/GenBank/DDBJ databases">
        <title>Chelativorans salina sp. nov., a novel slightly halophilic bacterium isolated from a saline lake sediment enrichment.</title>
        <authorList>
            <person name="Gao L."/>
            <person name="Fang B.-Z."/>
            <person name="Li W.-J."/>
        </authorList>
    </citation>
    <scope>NUCLEOTIDE SEQUENCE [LARGE SCALE GENOMIC DNA]</scope>
    <source>
        <strain evidence="2 3">EGI FJ00035</strain>
    </source>
</reference>
<evidence type="ECO:0000259" key="1">
    <source>
        <dbReference type="Pfam" id="PF12697"/>
    </source>
</evidence>
<dbReference type="SUPFAM" id="SSF53474">
    <property type="entry name" value="alpha/beta-Hydrolases"/>
    <property type="match status" value="1"/>
</dbReference>
<dbReference type="Proteomes" id="UP001320831">
    <property type="component" value="Unassembled WGS sequence"/>
</dbReference>
<dbReference type="RefSeq" id="WP_260902564.1">
    <property type="nucleotide sequence ID" value="NZ_JAOCZP010000003.1"/>
</dbReference>
<dbReference type="PANTHER" id="PTHR43689">
    <property type="entry name" value="HYDROLASE"/>
    <property type="match status" value="1"/>
</dbReference>
<dbReference type="InterPro" id="IPR029058">
    <property type="entry name" value="AB_hydrolase_fold"/>
</dbReference>
<dbReference type="GO" id="GO:0016787">
    <property type="term" value="F:hydrolase activity"/>
    <property type="evidence" value="ECO:0007669"/>
    <property type="project" value="UniProtKB-KW"/>
</dbReference>
<sequence>MFRIEQNKARKMVSFPLQLVRSLFAIAEHAAPRLAGRAAFALFCRTPNPRRVSPRAREALRAAEPFMMEARRHWLTSDYGHFVCHEFRPPAGGRGWATALVVHGWGSRGEHMRAIIEELRGKGMRVVALDLPGHGASTGRRLNMAMAVAAVKTAELWLGPFSIMVGHSLGGAVVVNAAVGSIEGIAPVAAQRLVTISAPNAMQNVFDSFARHCGLGRSTRDAFYAEVERVTGRPLRAFEGAAQLTRLSVPVLVLHAPDDREVSAADAEALCRAGPHVERIWVEGAGHRRILSDRRAVMQVGEFMARPFFLAAAQ</sequence>
<name>A0ABT2LQ53_9HYPH</name>
<protein>
    <submittedName>
        <fullName evidence="2">Alpha/beta fold hydrolase</fullName>
    </submittedName>
</protein>
<keyword evidence="3" id="KW-1185">Reference proteome</keyword>
<dbReference type="PANTHER" id="PTHR43689:SF8">
    <property type="entry name" value="ALPHA_BETA-HYDROLASES SUPERFAMILY PROTEIN"/>
    <property type="match status" value="1"/>
</dbReference>
<evidence type="ECO:0000313" key="3">
    <source>
        <dbReference type="Proteomes" id="UP001320831"/>
    </source>
</evidence>
<dbReference type="InterPro" id="IPR000073">
    <property type="entry name" value="AB_hydrolase_1"/>
</dbReference>
<gene>
    <name evidence="2" type="ORF">N5A92_10775</name>
</gene>
<organism evidence="2 3">
    <name type="scientific">Chelativorans salis</name>
    <dbReference type="NCBI Taxonomy" id="2978478"/>
    <lineage>
        <taxon>Bacteria</taxon>
        <taxon>Pseudomonadati</taxon>
        <taxon>Pseudomonadota</taxon>
        <taxon>Alphaproteobacteria</taxon>
        <taxon>Hyphomicrobiales</taxon>
        <taxon>Phyllobacteriaceae</taxon>
        <taxon>Chelativorans</taxon>
    </lineage>
</organism>
<comment type="caution">
    <text evidence="2">The sequence shown here is derived from an EMBL/GenBank/DDBJ whole genome shotgun (WGS) entry which is preliminary data.</text>
</comment>
<keyword evidence="2" id="KW-0378">Hydrolase</keyword>
<dbReference type="PRINTS" id="PR00111">
    <property type="entry name" value="ABHYDROLASE"/>
</dbReference>
<feature type="domain" description="AB hydrolase-1" evidence="1">
    <location>
        <begin position="100"/>
        <end position="297"/>
    </location>
</feature>
<accession>A0ABT2LQ53</accession>
<dbReference type="Pfam" id="PF12697">
    <property type="entry name" value="Abhydrolase_6"/>
    <property type="match status" value="1"/>
</dbReference>
<dbReference type="EMBL" id="JAOCZP010000003">
    <property type="protein sequence ID" value="MCT7375513.1"/>
    <property type="molecule type" value="Genomic_DNA"/>
</dbReference>
<evidence type="ECO:0000313" key="2">
    <source>
        <dbReference type="EMBL" id="MCT7375513.1"/>
    </source>
</evidence>